<comment type="caution">
    <text evidence="2">The sequence shown here is derived from an EMBL/GenBank/DDBJ whole genome shotgun (WGS) entry which is preliminary data.</text>
</comment>
<dbReference type="AlphaFoldDB" id="A0A4Z2HI60"/>
<protein>
    <submittedName>
        <fullName evidence="2">Disheveled-associated activator of morphogenesis 2</fullName>
    </submittedName>
</protein>
<dbReference type="OrthoDB" id="8930262at2759"/>
<evidence type="ECO:0000313" key="3">
    <source>
        <dbReference type="Proteomes" id="UP000314294"/>
    </source>
</evidence>
<proteinExistence type="predicted"/>
<feature type="compositionally biased region" description="Basic and acidic residues" evidence="1">
    <location>
        <begin position="120"/>
        <end position="132"/>
    </location>
</feature>
<reference evidence="2 3" key="1">
    <citation type="submission" date="2019-03" db="EMBL/GenBank/DDBJ databases">
        <title>First draft genome of Liparis tanakae, snailfish: a comprehensive survey of snailfish specific genes.</title>
        <authorList>
            <person name="Kim W."/>
            <person name="Song I."/>
            <person name="Jeong J.-H."/>
            <person name="Kim D."/>
            <person name="Kim S."/>
            <person name="Ryu S."/>
            <person name="Song J.Y."/>
            <person name="Lee S.K."/>
        </authorList>
    </citation>
    <scope>NUCLEOTIDE SEQUENCE [LARGE SCALE GENOMIC DNA]</scope>
    <source>
        <tissue evidence="2">Muscle</tissue>
    </source>
</reference>
<gene>
    <name evidence="2" type="primary">DAAM2_0</name>
    <name evidence="2" type="ORF">EYF80_024275</name>
</gene>
<keyword evidence="3" id="KW-1185">Reference proteome</keyword>
<accession>A0A4Z2HI60</accession>
<dbReference type="Proteomes" id="UP000314294">
    <property type="component" value="Unassembled WGS sequence"/>
</dbReference>
<evidence type="ECO:0000256" key="1">
    <source>
        <dbReference type="SAM" id="MobiDB-lite"/>
    </source>
</evidence>
<sequence>MGMEAACRQFAGTTAIPQSALRRGVSFVAMPAWLCAAISGAYITPAPPGAAPPGGMLGVESSIRSHPTMYLSQFEVLGCEAGREGRRVASFCIVPCVFGLCGRFPLDEGWRTASGAAGVDLERGGGRKEAEKATSSSSSPLPLPAPWPLPLPPRFDHCHLCRHSRAMPPRKRTRPGLGFLCCFGSSEPPEINLKDSVPLQLLEFSAPMPPAEELHARFSELVVSKAGAGRIDSFSGCHSKPLTDVTGEV</sequence>
<dbReference type="EMBL" id="SRLO01000234">
    <property type="protein sequence ID" value="TNN65456.1"/>
    <property type="molecule type" value="Genomic_DNA"/>
</dbReference>
<name>A0A4Z2HI60_9TELE</name>
<evidence type="ECO:0000313" key="2">
    <source>
        <dbReference type="EMBL" id="TNN65456.1"/>
    </source>
</evidence>
<feature type="region of interest" description="Disordered" evidence="1">
    <location>
        <begin position="118"/>
        <end position="144"/>
    </location>
</feature>
<organism evidence="2 3">
    <name type="scientific">Liparis tanakae</name>
    <name type="common">Tanaka's snailfish</name>
    <dbReference type="NCBI Taxonomy" id="230148"/>
    <lineage>
        <taxon>Eukaryota</taxon>
        <taxon>Metazoa</taxon>
        <taxon>Chordata</taxon>
        <taxon>Craniata</taxon>
        <taxon>Vertebrata</taxon>
        <taxon>Euteleostomi</taxon>
        <taxon>Actinopterygii</taxon>
        <taxon>Neopterygii</taxon>
        <taxon>Teleostei</taxon>
        <taxon>Neoteleostei</taxon>
        <taxon>Acanthomorphata</taxon>
        <taxon>Eupercaria</taxon>
        <taxon>Perciformes</taxon>
        <taxon>Cottioidei</taxon>
        <taxon>Cottales</taxon>
        <taxon>Liparidae</taxon>
        <taxon>Liparis</taxon>
    </lineage>
</organism>